<dbReference type="Proteomes" id="UP000829398">
    <property type="component" value="Chromosome 9"/>
</dbReference>
<reference evidence="2" key="1">
    <citation type="journal article" date="2023" name="Hortic. Res.">
        <title>A chromosome-level phased genome enabling allele-level studies in sweet orange: a case study on citrus Huanglongbing tolerance.</title>
        <authorList>
            <person name="Wu B."/>
            <person name="Yu Q."/>
            <person name="Deng Z."/>
            <person name="Duan Y."/>
            <person name="Luo F."/>
            <person name="Gmitter F. Jr."/>
        </authorList>
    </citation>
    <scope>NUCLEOTIDE SEQUENCE [LARGE SCALE GENOMIC DNA]</scope>
    <source>
        <strain evidence="2">cv. Valencia</strain>
    </source>
</reference>
<gene>
    <name evidence="1" type="ORF">KPL71_026040</name>
</gene>
<protein>
    <submittedName>
        <fullName evidence="1">Bis(5'-adenosyl)-triphosphatase</fullName>
    </submittedName>
</protein>
<name>A0ACB8HWL4_CITSI</name>
<comment type="caution">
    <text evidence="1">The sequence shown here is derived from an EMBL/GenBank/DDBJ whole genome shotgun (WGS) entry which is preliminary data.</text>
</comment>
<evidence type="ECO:0000313" key="2">
    <source>
        <dbReference type="Proteomes" id="UP000829398"/>
    </source>
</evidence>
<dbReference type="EMBL" id="CM039178">
    <property type="protein sequence ID" value="KAH9679235.1"/>
    <property type="molecule type" value="Genomic_DNA"/>
</dbReference>
<organism evidence="1 2">
    <name type="scientific">Citrus sinensis</name>
    <name type="common">Sweet orange</name>
    <name type="synonym">Citrus aurantium var. sinensis</name>
    <dbReference type="NCBI Taxonomy" id="2711"/>
    <lineage>
        <taxon>Eukaryota</taxon>
        <taxon>Viridiplantae</taxon>
        <taxon>Streptophyta</taxon>
        <taxon>Embryophyta</taxon>
        <taxon>Tracheophyta</taxon>
        <taxon>Spermatophyta</taxon>
        <taxon>Magnoliopsida</taxon>
        <taxon>eudicotyledons</taxon>
        <taxon>Gunneridae</taxon>
        <taxon>Pentapetalae</taxon>
        <taxon>rosids</taxon>
        <taxon>malvids</taxon>
        <taxon>Sapindales</taxon>
        <taxon>Rutaceae</taxon>
        <taxon>Aurantioideae</taxon>
        <taxon>Citrus</taxon>
    </lineage>
</organism>
<accession>A0ACB8HWL4</accession>
<sequence>MSIEYYQFGPHKIDARDVFYTTPLSFVMVNLRPVLPVKRFADLTADEICDLWLTARKVGRQLEVYHKASSLTLNIQDGPQAGQSVPHVHIHIVPRKESDFENNDEIYDALDVKEKELKKKLDLDEERKDRSPEERIQEANEYRMNLSLKTSVDSGFIWDVRVDPHLEVLSYKDFEEAAGF</sequence>
<proteinExistence type="predicted"/>
<evidence type="ECO:0000313" key="1">
    <source>
        <dbReference type="EMBL" id="KAH9679235.1"/>
    </source>
</evidence>
<keyword evidence="2" id="KW-1185">Reference proteome</keyword>